<evidence type="ECO:0000313" key="2">
    <source>
        <dbReference type="EMBL" id="AZR73313.1"/>
    </source>
</evidence>
<dbReference type="Pfam" id="PF07969">
    <property type="entry name" value="Amidohydro_3"/>
    <property type="match status" value="1"/>
</dbReference>
<accession>A0A3S9SY93</accession>
<keyword evidence="3" id="KW-1185">Reference proteome</keyword>
<organism evidence="2 3">
    <name type="scientific">Anoxybacter fermentans</name>
    <dbReference type="NCBI Taxonomy" id="1323375"/>
    <lineage>
        <taxon>Bacteria</taxon>
        <taxon>Bacillati</taxon>
        <taxon>Bacillota</taxon>
        <taxon>Clostridia</taxon>
        <taxon>Halanaerobiales</taxon>
        <taxon>Anoxybacter</taxon>
    </lineage>
</organism>
<dbReference type="SUPFAM" id="SSF51338">
    <property type="entry name" value="Composite domain of metallo-dependent hydrolases"/>
    <property type="match status" value="1"/>
</dbReference>
<dbReference type="InterPro" id="IPR011059">
    <property type="entry name" value="Metal-dep_hydrolase_composite"/>
</dbReference>
<dbReference type="PANTHER" id="PTHR22642:SF2">
    <property type="entry name" value="PROTEIN LONG AFTER FAR-RED 3"/>
    <property type="match status" value="1"/>
</dbReference>
<dbReference type="CDD" id="cd01300">
    <property type="entry name" value="YtcJ_like"/>
    <property type="match status" value="1"/>
</dbReference>
<dbReference type="Gene3D" id="3.20.20.140">
    <property type="entry name" value="Metal-dependent hydrolases"/>
    <property type="match status" value="1"/>
</dbReference>
<dbReference type="EMBL" id="CP016379">
    <property type="protein sequence ID" value="AZR73313.1"/>
    <property type="molecule type" value="Genomic_DNA"/>
</dbReference>
<dbReference type="InterPro" id="IPR032466">
    <property type="entry name" value="Metal_Hydrolase"/>
</dbReference>
<dbReference type="PANTHER" id="PTHR22642">
    <property type="entry name" value="IMIDAZOLONEPROPIONASE"/>
    <property type="match status" value="1"/>
</dbReference>
<reference evidence="2 3" key="1">
    <citation type="submission" date="2016-07" db="EMBL/GenBank/DDBJ databases">
        <title>Genome and transcriptome analysis of iron-reducing fermentative bacteria Anoxybacter fermentans.</title>
        <authorList>
            <person name="Zeng X."/>
            <person name="Shao Z."/>
        </authorList>
    </citation>
    <scope>NUCLEOTIDE SEQUENCE [LARGE SCALE GENOMIC DNA]</scope>
    <source>
        <strain evidence="2 3">DY22613</strain>
    </source>
</reference>
<feature type="domain" description="Amidohydrolase 3" evidence="1">
    <location>
        <begin position="80"/>
        <end position="558"/>
    </location>
</feature>
<gene>
    <name evidence="2" type="ORF">BBF96_07905</name>
</gene>
<dbReference type="Gene3D" id="2.30.40.10">
    <property type="entry name" value="Urease, subunit C, domain 1"/>
    <property type="match status" value="1"/>
</dbReference>
<proteinExistence type="predicted"/>
<dbReference type="InterPro" id="IPR033932">
    <property type="entry name" value="YtcJ-like"/>
</dbReference>
<evidence type="ECO:0000313" key="3">
    <source>
        <dbReference type="Proteomes" id="UP000267250"/>
    </source>
</evidence>
<sequence>MIRKPYFGGNRALDDSKNFSRSEKLAFCSLTFIKGVGEMFFYNGRILTLDPQTKEADYLEIKGNRITQVGNGKISSKDGINLEEKTLLPGFFDTHLHMLNYGLMLKAVNLRDCNSITELIDRVKERVQSETKGAWIFGRGWDENRYNGIFPTRDDLDKVAPENPVVLSRVCGHLLVLNSLALELLGIDESTPVPEGGAIDRDQSGRLSGIFREKAMELVFDRLPKKSLKEVEKALIKAGQSILSYGITTVHTDDLAEFDDIEPLFELYRKLWQEGKIPRTHLHIRSKHLDQAKALGLETGTKLDGITIGAVKIFADGSLGARTAALLEDYSDAPGEKGILIYSDEELYQMVKDAHSADFAVAIHGIGDAASSQALRVIGQVQKEDPRPYLRHRLIHAQILNDEIMEQMVEYGVIGEIQPIFINTDLHWAENRVGERIHTSYNWQTMWQKGIRLTGSSDCPVEPVNPLLGIYSAVTRKDLNGKPEEGWYSKEALSLEQALQLFTSCGAYAGGEEGDAGSLTVGKVADLVVLDRPIDRISLDEIKDIKIDMTIMDGKVVYQRDNK</sequence>
<name>A0A3S9SY93_9FIRM</name>
<dbReference type="Proteomes" id="UP000267250">
    <property type="component" value="Chromosome"/>
</dbReference>
<evidence type="ECO:0000259" key="1">
    <source>
        <dbReference type="Pfam" id="PF07969"/>
    </source>
</evidence>
<dbReference type="SUPFAM" id="SSF51556">
    <property type="entry name" value="Metallo-dependent hydrolases"/>
    <property type="match status" value="1"/>
</dbReference>
<dbReference type="AlphaFoldDB" id="A0A3S9SY93"/>
<protein>
    <recommendedName>
        <fullName evidence="1">Amidohydrolase 3 domain-containing protein</fullName>
    </recommendedName>
</protein>
<dbReference type="InterPro" id="IPR013108">
    <property type="entry name" value="Amidohydro_3"/>
</dbReference>
<dbReference type="KEGG" id="aft:BBF96_07905"/>
<dbReference type="Gene3D" id="3.10.310.70">
    <property type="match status" value="1"/>
</dbReference>
<dbReference type="GO" id="GO:0016810">
    <property type="term" value="F:hydrolase activity, acting on carbon-nitrogen (but not peptide) bonds"/>
    <property type="evidence" value="ECO:0007669"/>
    <property type="project" value="InterPro"/>
</dbReference>